<dbReference type="STRING" id="1391654.AKJ09_04700"/>
<dbReference type="KEGG" id="llu:AKJ09_04700"/>
<feature type="signal peptide" evidence="1">
    <location>
        <begin position="1"/>
        <end position="38"/>
    </location>
</feature>
<proteinExistence type="predicted"/>
<evidence type="ECO:0000256" key="1">
    <source>
        <dbReference type="SAM" id="SignalP"/>
    </source>
</evidence>
<accession>A0A0K1PXC2</accession>
<organism evidence="2 3">
    <name type="scientific">Labilithrix luteola</name>
    <dbReference type="NCBI Taxonomy" id="1391654"/>
    <lineage>
        <taxon>Bacteria</taxon>
        <taxon>Pseudomonadati</taxon>
        <taxon>Myxococcota</taxon>
        <taxon>Polyangia</taxon>
        <taxon>Polyangiales</taxon>
        <taxon>Labilitrichaceae</taxon>
        <taxon>Labilithrix</taxon>
    </lineage>
</organism>
<keyword evidence="3" id="KW-1185">Reference proteome</keyword>
<keyword evidence="1" id="KW-0732">Signal</keyword>
<protein>
    <recommendedName>
        <fullName evidence="4">Lipoprotein</fullName>
    </recommendedName>
</protein>
<evidence type="ECO:0008006" key="4">
    <source>
        <dbReference type="Google" id="ProtNLM"/>
    </source>
</evidence>
<sequence length="293" mass="30948">MGGPSPFSRYSTVTMTKPLRAYALALLTVLSGASAATALVGCAATDDENPATSEDAVIDALKTGTYKLSGTHSFSMFKQLVLKSGGTYEVQMYRGPAFPDDSISYIDGTYTASRGKLTLNLHSGNALSTWTYKVRGSKVSFHSDEYANDFDMTYASSSQVAEVEEIGTDPGKPASVAGGTAITCQSTRGYGDIRANIELKAPGTGQMFLTSSSSLNVSGVSKVRLGQNDGEESDSEWIRVSGGSSSAYYRVNFPADFVQNGGQNVTISLAVSDDIDAMEERSHELTCSSTGAR</sequence>
<gene>
    <name evidence="2" type="ORF">AKJ09_04700</name>
</gene>
<evidence type="ECO:0000313" key="3">
    <source>
        <dbReference type="Proteomes" id="UP000064967"/>
    </source>
</evidence>
<reference evidence="2 3" key="1">
    <citation type="submission" date="2015-08" db="EMBL/GenBank/DDBJ databases">
        <authorList>
            <person name="Babu N.S."/>
            <person name="Beckwith C.J."/>
            <person name="Beseler K.G."/>
            <person name="Brison A."/>
            <person name="Carone J.V."/>
            <person name="Caskin T.P."/>
            <person name="Diamond M."/>
            <person name="Durham M.E."/>
            <person name="Foxe J.M."/>
            <person name="Go M."/>
            <person name="Henderson B.A."/>
            <person name="Jones I.B."/>
            <person name="McGettigan J.A."/>
            <person name="Micheletti S.J."/>
            <person name="Nasrallah M.E."/>
            <person name="Ortiz D."/>
            <person name="Piller C.R."/>
            <person name="Privatt S.R."/>
            <person name="Schneider S.L."/>
            <person name="Sharp S."/>
            <person name="Smith T.C."/>
            <person name="Stanton J.D."/>
            <person name="Ullery H.E."/>
            <person name="Wilson R.J."/>
            <person name="Serrano M.G."/>
            <person name="Buck G."/>
            <person name="Lee V."/>
            <person name="Wang Y."/>
            <person name="Carvalho R."/>
            <person name="Voegtly L."/>
            <person name="Shi R."/>
            <person name="Duckworth R."/>
            <person name="Johnson A."/>
            <person name="Loviza R."/>
            <person name="Walstead R."/>
            <person name="Shah Z."/>
            <person name="Kiflezghi M."/>
            <person name="Wade K."/>
            <person name="Ball S.L."/>
            <person name="Bradley K.W."/>
            <person name="Asai D.J."/>
            <person name="Bowman C.A."/>
            <person name="Russell D.A."/>
            <person name="Pope W.H."/>
            <person name="Jacobs-Sera D."/>
            <person name="Hendrix R.W."/>
            <person name="Hatfull G.F."/>
        </authorList>
    </citation>
    <scope>NUCLEOTIDE SEQUENCE [LARGE SCALE GENOMIC DNA]</scope>
    <source>
        <strain evidence="2 3">DSM 27648</strain>
    </source>
</reference>
<feature type="chain" id="PRO_5005466443" description="Lipoprotein" evidence="1">
    <location>
        <begin position="39"/>
        <end position="293"/>
    </location>
</feature>
<name>A0A0K1PXC2_9BACT</name>
<evidence type="ECO:0000313" key="2">
    <source>
        <dbReference type="EMBL" id="AKU98036.1"/>
    </source>
</evidence>
<dbReference type="EMBL" id="CP012333">
    <property type="protein sequence ID" value="AKU98036.1"/>
    <property type="molecule type" value="Genomic_DNA"/>
</dbReference>
<dbReference type="AlphaFoldDB" id="A0A0K1PXC2"/>
<dbReference type="Proteomes" id="UP000064967">
    <property type="component" value="Chromosome"/>
</dbReference>